<keyword evidence="2" id="KW-1185">Reference proteome</keyword>
<evidence type="ECO:0000313" key="5">
    <source>
        <dbReference type="RefSeq" id="XP_017785699.1"/>
    </source>
</evidence>
<dbReference type="GeneID" id="108568863"/>
<dbReference type="InterPro" id="IPR021859">
    <property type="entry name" value="XTBD"/>
</dbReference>
<dbReference type="Proteomes" id="UP000695000">
    <property type="component" value="Unplaced"/>
</dbReference>
<dbReference type="RefSeq" id="XP_017785697.1">
    <property type="nucleotide sequence ID" value="XM_017930208.1"/>
</dbReference>
<sequence length="125" mass="14748">MAVKYPTDWDINQYYDETEPRQHWELRREFMVKHKGQFSEDYLVSLGRTFINIEMMGCVYPVEVMDRIAHMSEDIAAAYRDSKKYKLQRTFVSAKDAAETKYGGNRPNPNIDANQHLQKFSSMNL</sequence>
<evidence type="ECO:0000313" key="4">
    <source>
        <dbReference type="RefSeq" id="XP_017785698.1"/>
    </source>
</evidence>
<feature type="domain" description="XRN2-binding (XTBD)" evidence="1">
    <location>
        <begin position="11"/>
        <end position="95"/>
    </location>
</feature>
<organism evidence="2 4">
    <name type="scientific">Nicrophorus vespilloides</name>
    <name type="common">Boreal carrion beetle</name>
    <dbReference type="NCBI Taxonomy" id="110193"/>
    <lineage>
        <taxon>Eukaryota</taxon>
        <taxon>Metazoa</taxon>
        <taxon>Ecdysozoa</taxon>
        <taxon>Arthropoda</taxon>
        <taxon>Hexapoda</taxon>
        <taxon>Insecta</taxon>
        <taxon>Pterygota</taxon>
        <taxon>Neoptera</taxon>
        <taxon>Endopterygota</taxon>
        <taxon>Coleoptera</taxon>
        <taxon>Polyphaga</taxon>
        <taxon>Staphyliniformia</taxon>
        <taxon>Silphidae</taxon>
        <taxon>Nicrophorinae</taxon>
        <taxon>Nicrophorus</taxon>
    </lineage>
</organism>
<dbReference type="RefSeq" id="XP_017785698.1">
    <property type="nucleotide sequence ID" value="XM_017930209.1"/>
</dbReference>
<dbReference type="PROSITE" id="PS51827">
    <property type="entry name" value="XTBD"/>
    <property type="match status" value="1"/>
</dbReference>
<dbReference type="Pfam" id="PF11952">
    <property type="entry name" value="XTBD"/>
    <property type="match status" value="1"/>
</dbReference>
<protein>
    <submittedName>
        <fullName evidence="3 4">Uncharacterized protein LOC108568863</fullName>
    </submittedName>
</protein>
<dbReference type="PANTHER" id="PTHR48430">
    <property type="entry name" value="PARTNER OF XRN-2 PROTEIN 1"/>
    <property type="match status" value="1"/>
</dbReference>
<dbReference type="RefSeq" id="XP_017785699.1">
    <property type="nucleotide sequence ID" value="XM_017930210.1"/>
</dbReference>
<accession>A0ABM1NFU8</accession>
<evidence type="ECO:0000313" key="2">
    <source>
        <dbReference type="Proteomes" id="UP000695000"/>
    </source>
</evidence>
<gene>
    <name evidence="3 4 5" type="primary">LOC108568863</name>
</gene>
<dbReference type="PANTHER" id="PTHR48430:SF1">
    <property type="entry name" value="PARTNER OF XRN-2 PROTEIN 1"/>
    <property type="match status" value="1"/>
</dbReference>
<reference evidence="3 4" key="1">
    <citation type="submission" date="2025-05" db="UniProtKB">
        <authorList>
            <consortium name="RefSeq"/>
        </authorList>
    </citation>
    <scope>IDENTIFICATION</scope>
    <source>
        <tissue evidence="3 4">Whole Larva</tissue>
    </source>
</reference>
<name>A0ABM1NFU8_NICVS</name>
<evidence type="ECO:0000259" key="1">
    <source>
        <dbReference type="PROSITE" id="PS51827"/>
    </source>
</evidence>
<evidence type="ECO:0000313" key="3">
    <source>
        <dbReference type="RefSeq" id="XP_017785697.1"/>
    </source>
</evidence>
<proteinExistence type="predicted"/>